<evidence type="ECO:0000256" key="1">
    <source>
        <dbReference type="ARBA" id="ARBA00022524"/>
    </source>
</evidence>
<dbReference type="GO" id="GO:0042025">
    <property type="term" value="C:host cell nucleus"/>
    <property type="evidence" value="ECO:0007669"/>
    <property type="project" value="UniProtKB-SubCell"/>
</dbReference>
<keyword evidence="1 15" id="KW-1163">Viral penetration into host nucleus</keyword>
<evidence type="ECO:0000256" key="3">
    <source>
        <dbReference type="ARBA" id="ARBA00022561"/>
    </source>
</evidence>
<feature type="region of interest" description="Disordered" evidence="16">
    <location>
        <begin position="85"/>
        <end position="131"/>
    </location>
</feature>
<keyword evidence="14 15" id="KW-1160">Virus entry into host cell</keyword>
<keyword evidence="9 15" id="KW-1177">Microtubular inwards viral transport</keyword>
<evidence type="ECO:0000256" key="13">
    <source>
        <dbReference type="ARBA" id="ARBA00023157"/>
    </source>
</evidence>
<keyword evidence="11 15" id="KW-1176">Cytoplasmic inwards viral transport</keyword>
<comment type="subunit">
    <text evidence="15">Interacts with major capsid protein L1. Interacts with E2; this interaction inhibits E2 transcriptional activity but not the DNA replication function E2. Interacts with host HSPA8; this interaction is required for L2 nuclear translocation. Interacts with host importins KPNB2 and KPNB3. Forms a complex with importin alpha2-beta1 heterodimers via interaction with the importin alpha2 adapter. Interacts with host DYNLT1; this interaction is essential for virus intracellular transport during entry. Interacts (via C-terminus) with host retromer subunits VPS35 AND VPS29.</text>
</comment>
<evidence type="ECO:0000256" key="15">
    <source>
        <dbReference type="HAMAP-Rule" id="MF_04003"/>
    </source>
</evidence>
<evidence type="ECO:0000256" key="8">
    <source>
        <dbReference type="ARBA" id="ARBA00022921"/>
    </source>
</evidence>
<comment type="PTM">
    <text evidence="15">Highly phosphorylated.</text>
</comment>
<dbReference type="GO" id="GO:0075732">
    <property type="term" value="P:viral penetration into host nucleus"/>
    <property type="evidence" value="ECO:0007669"/>
    <property type="project" value="UniProtKB-KW"/>
</dbReference>
<keyword evidence="6" id="KW-1040">Host Golgi apparatus</keyword>
<evidence type="ECO:0000256" key="2">
    <source>
        <dbReference type="ARBA" id="ARBA00022553"/>
    </source>
</evidence>
<gene>
    <name evidence="15 17" type="primary">L2</name>
</gene>
<dbReference type="EMBL" id="MF588736">
    <property type="protein sequence ID" value="ATQ38495.1"/>
    <property type="molecule type" value="Genomic_DNA"/>
</dbReference>
<keyword evidence="10" id="KW-1039">Host endosome</keyword>
<proteinExistence type="inferred from homology"/>
<evidence type="ECO:0000256" key="5">
    <source>
        <dbReference type="ARBA" id="ARBA00022581"/>
    </source>
</evidence>
<evidence type="ECO:0000256" key="9">
    <source>
        <dbReference type="ARBA" id="ARBA00022952"/>
    </source>
</evidence>
<evidence type="ECO:0000256" key="11">
    <source>
        <dbReference type="ARBA" id="ARBA00023120"/>
    </source>
</evidence>
<organism evidence="17">
    <name type="scientific">Gammapapillomavirus 22</name>
    <dbReference type="NCBI Taxonomy" id="1961679"/>
    <lineage>
        <taxon>Viruses</taxon>
        <taxon>Monodnaviria</taxon>
        <taxon>Shotokuvirae</taxon>
        <taxon>Cossaviricota</taxon>
        <taxon>Papovaviricetes</taxon>
        <taxon>Zurhausenvirales</taxon>
        <taxon>Papillomaviridae</taxon>
        <taxon>Firstpapillomavirinae</taxon>
        <taxon>Gammapapillomavirus</taxon>
    </lineage>
</organism>
<keyword evidence="12 15" id="KW-0238">DNA-binding</keyword>
<dbReference type="GO" id="GO:0003677">
    <property type="term" value="F:DNA binding"/>
    <property type="evidence" value="ECO:0007669"/>
    <property type="project" value="UniProtKB-UniRule"/>
</dbReference>
<evidence type="ECO:0000256" key="4">
    <source>
        <dbReference type="ARBA" id="ARBA00022562"/>
    </source>
</evidence>
<dbReference type="InterPro" id="IPR000784">
    <property type="entry name" value="Late_L2"/>
</dbReference>
<keyword evidence="5 15" id="KW-0945">Host-virus interaction</keyword>
<keyword evidence="4 15" id="KW-1048">Host nucleus</keyword>
<evidence type="ECO:0000313" key="17">
    <source>
        <dbReference type="EMBL" id="ATQ38495.1"/>
    </source>
</evidence>
<protein>
    <recommendedName>
        <fullName evidence="15">Minor capsid protein L2</fullName>
    </recommendedName>
</protein>
<keyword evidence="7 15" id="KW-0946">Virion</keyword>
<comment type="similarity">
    <text evidence="15">Belongs to the papillomaviridae L2 protein family.</text>
</comment>
<dbReference type="Proteomes" id="UP000290022">
    <property type="component" value="Segment"/>
</dbReference>
<comment type="subcellular location">
    <subcellularLocation>
        <location evidence="15">Virion</location>
    </subcellularLocation>
    <subcellularLocation>
        <location evidence="15">Host nucleus</location>
    </subcellularLocation>
</comment>
<dbReference type="GO" id="GO:0075521">
    <property type="term" value="P:microtubule-dependent intracellular transport of viral material towards nucleus"/>
    <property type="evidence" value="ECO:0007669"/>
    <property type="project" value="UniProtKB-UniRule"/>
</dbReference>
<feature type="disulfide bond" evidence="15">
    <location>
        <begin position="19"/>
        <end position="25"/>
    </location>
</feature>
<evidence type="ECO:0000256" key="12">
    <source>
        <dbReference type="ARBA" id="ARBA00023125"/>
    </source>
</evidence>
<comment type="function">
    <text evidence="15">Minor protein of the capsid that localizes along the inner surface of the virion, within the central cavities beneath the L1 pentamers. Plays a role in capsid stabilization through interaction with the major capsid protein L1. Once the virion enters the host cell, L2 escorts the genomic DNA into the nucleus by promoting escape from the endosomal compartments and traffic through the host Golgi network. Mechanistically, the C-terminus of L2 possesses a cell-penetrating peptide that protudes from the host endosome, interacts with host cytoplasmic retromer cargo and thereby mediates the capsid delivery to the host trans-Golgi network. Plays a role through its interaction with host dynein in the intracellular microtubule-dependent transport of viral capsid toward the nucleus. Mediates the viral genome import into the nucleus through binding to host importins. Once within the nucleus, L2 localizes viral genomes to host PML bodies in order to activate early gene expression for establishment of infection. Later on, promotes late gene expression by interacting with the viral E2 protein and by inhibiting its transcriptional activation functions. During virion assembly, encapsidates the genome by direct interaction with the viral DNA.</text>
</comment>
<dbReference type="Pfam" id="PF00513">
    <property type="entry name" value="Late_protein_L2"/>
    <property type="match status" value="1"/>
</dbReference>
<dbReference type="GO" id="GO:0005198">
    <property type="term" value="F:structural molecule activity"/>
    <property type="evidence" value="ECO:0007669"/>
    <property type="project" value="UniProtKB-UniRule"/>
</dbReference>
<name>A0A2D2AM06_9PAPI</name>
<accession>A0A2D2AM06</accession>
<keyword evidence="8 15" id="KW-0426">Late protein</keyword>
<keyword evidence="13 15" id="KW-1015">Disulfide bond</keyword>
<dbReference type="GO" id="GO:0019028">
    <property type="term" value="C:viral capsid"/>
    <property type="evidence" value="ECO:0007669"/>
    <property type="project" value="UniProtKB-UniRule"/>
</dbReference>
<keyword evidence="2 15" id="KW-0597">Phosphoprotein</keyword>
<comment type="caution">
    <text evidence="15">Lacks conserved residue(s) required for the propagation of feature annotation.</text>
</comment>
<reference evidence="17" key="1">
    <citation type="journal article" date="2018" name="MSphere">
        <title>Metagenomic Discovery of 83 New Human Papillomavirus Types in Patients with Immunodeficiency.</title>
        <authorList>
            <person name="Pastrana D.V."/>
            <person name="Peretti A."/>
            <person name="Welch N.L."/>
            <person name="Borgogna C."/>
            <person name="Olivero C."/>
            <person name="Badolato R."/>
            <person name="Notarangelo L.D."/>
            <person name="Gariglio M."/>
            <person name="FitzGerald P.C."/>
            <person name="McIntosh C.E."/>
            <person name="Reeves J."/>
            <person name="Starrett G.J."/>
            <person name="Bliskovsky V."/>
            <person name="Velez D."/>
            <person name="Brownell I."/>
            <person name="Yarchoan R."/>
            <person name="Wyvill K.M."/>
            <person name="Uldrick T.S."/>
            <person name="Maldarelli F."/>
            <person name="Lisco A."/>
            <person name="Sereti I."/>
            <person name="Gonzalez C.M."/>
            <person name="Androphy E.J."/>
            <person name="McBride A.A."/>
            <person name="Van Doorslaer K."/>
            <person name="Garcia F."/>
            <person name="Dvoretzky I."/>
            <person name="Liu J.S."/>
            <person name="Han J."/>
            <person name="Murphy P.M."/>
            <person name="McDermott D.H."/>
            <person name="Buck C.B."/>
        </authorList>
    </citation>
    <scope>NUCLEOTIDE SEQUENCE</scope>
    <source>
        <strain evidence="17">Gamma22_EV06c118</strain>
    </source>
</reference>
<keyword evidence="3 15" id="KW-0167">Capsid protein</keyword>
<dbReference type="HAMAP" id="MF_04003">
    <property type="entry name" value="PPV_L2"/>
    <property type="match status" value="1"/>
</dbReference>
<evidence type="ECO:0000256" key="14">
    <source>
        <dbReference type="ARBA" id="ARBA00023296"/>
    </source>
</evidence>
<evidence type="ECO:0000256" key="7">
    <source>
        <dbReference type="ARBA" id="ARBA00022844"/>
    </source>
</evidence>
<dbReference type="GO" id="GO:0043657">
    <property type="term" value="C:host cell"/>
    <property type="evidence" value="ECO:0007669"/>
    <property type="project" value="GOC"/>
</dbReference>
<evidence type="ECO:0000256" key="6">
    <source>
        <dbReference type="ARBA" id="ARBA00022812"/>
    </source>
</evidence>
<sequence>MLSVKRAKRDTAENLYRQCQLTGNCLPDVVNKVENKTWADTLLQIFSSIIFLGNLGIGTGKGSATVGSTVVPTGELVPNTIVPTPTPARPSFPRTTVTKPSRPFAVPLDPIGSGVRPVGPRPVDPSGVRPVDVLDPTSPSIVTLNETLPDNVLTIGEGTLPELNVTTDTTSINSHPTVFQSPDLELAILNVTPADPPPTRVVFSSTTSNPLFPFESTVGHISPDFDVIVNPFATTETITYGEEIPLDPIRPRQEFDIEDVPKTSTPGNALQRSVTRFRAFYNRNVEQVPTRNVDFLGNVSRAIQFGFENPAFEPEISLEFDQDLSDLRAAPDIDFTNVKHMGRQIISETPKGTVRVSRLATKAGVRTRSGTVAQQRVHYFYDLSRIDNIELSTFSDTAIHVVDPSTETTFIDASATPVNETDLLDTYAEQFDNAHLIIQSTDEEEESLQLPVFHSTYPYSIPSVVTSSIITPKATIIPTVPIIPNVYSFGYSVDFDLHPSLLQRRKRKRSDSF</sequence>
<dbReference type="GO" id="GO:0046718">
    <property type="term" value="P:symbiont entry into host cell"/>
    <property type="evidence" value="ECO:0007669"/>
    <property type="project" value="UniProtKB-KW"/>
</dbReference>
<evidence type="ECO:0000256" key="10">
    <source>
        <dbReference type="ARBA" id="ARBA00023046"/>
    </source>
</evidence>
<evidence type="ECO:0000256" key="16">
    <source>
        <dbReference type="SAM" id="MobiDB-lite"/>
    </source>
</evidence>